<dbReference type="PANTHER" id="PTHR24419:SF18">
    <property type="entry name" value="SERINE_THREONINE-PROTEIN KINASE HASPIN"/>
    <property type="match status" value="1"/>
</dbReference>
<dbReference type="GO" id="GO:0035556">
    <property type="term" value="P:intracellular signal transduction"/>
    <property type="evidence" value="ECO:0007669"/>
    <property type="project" value="TreeGrafter"/>
</dbReference>
<dbReference type="PROSITE" id="PS00107">
    <property type="entry name" value="PROTEIN_KINASE_ATP"/>
    <property type="match status" value="1"/>
</dbReference>
<evidence type="ECO:0008006" key="4">
    <source>
        <dbReference type="Google" id="ProtNLM"/>
    </source>
</evidence>
<evidence type="ECO:0000313" key="2">
    <source>
        <dbReference type="Proteomes" id="UP000050795"/>
    </source>
</evidence>
<evidence type="ECO:0000313" key="3">
    <source>
        <dbReference type="WBParaSite" id="TREG1_143960.1"/>
    </source>
</evidence>
<dbReference type="GO" id="GO:0005737">
    <property type="term" value="C:cytoplasm"/>
    <property type="evidence" value="ECO:0007669"/>
    <property type="project" value="TreeGrafter"/>
</dbReference>
<keyword evidence="1" id="KW-0547">Nucleotide-binding</keyword>
<sequence>MPKLNQENITQSDCIPNSVVVEPKDHMIGGCPPAAFCSTPGPMNNFSSSSLKVDGAVAPKTVSGDVLLNALQVTPIHPVFANQNKSSACEMEKTLSQLDYHHLKDTPLQHNNNGDHNNATHYSLSLLSRELVVQLTAIDFSNPPQLSQCSPSDEHRQNCQQQDCQFQSPGLSRPIGSGKKSSTYTKRLTRHFRRENMILNRSYMELFVAGDAKGALLKIRGQTDYKSFTQLLFPNRRKNLKKIGEGCFGEVFRCWAGKRVVLKFIPIEGNVKFNGESQKTFNEVLSEVIVSKELTALAMGYASCTSGFVELI</sequence>
<feature type="binding site" evidence="1">
    <location>
        <position position="263"/>
    </location>
    <ligand>
        <name>ATP</name>
        <dbReference type="ChEBI" id="CHEBI:30616"/>
    </ligand>
</feature>
<dbReference type="AlphaFoldDB" id="A0AA85JBP0"/>
<name>A0AA85JBP0_TRIRE</name>
<evidence type="ECO:0000256" key="1">
    <source>
        <dbReference type="PROSITE-ProRule" id="PRU10141"/>
    </source>
</evidence>
<dbReference type="SUPFAM" id="SSF56112">
    <property type="entry name" value="Protein kinase-like (PK-like)"/>
    <property type="match status" value="1"/>
</dbReference>
<proteinExistence type="predicted"/>
<dbReference type="WBParaSite" id="TREG1_143960.1">
    <property type="protein sequence ID" value="TREG1_143960.1"/>
    <property type="gene ID" value="TREG1_143960"/>
</dbReference>
<reference evidence="2" key="1">
    <citation type="submission" date="2022-06" db="EMBL/GenBank/DDBJ databases">
        <authorList>
            <person name="Berger JAMES D."/>
            <person name="Berger JAMES D."/>
        </authorList>
    </citation>
    <scope>NUCLEOTIDE SEQUENCE [LARGE SCALE GENOMIC DNA]</scope>
</reference>
<keyword evidence="2" id="KW-1185">Reference proteome</keyword>
<accession>A0AA85JBP0</accession>
<protein>
    <recommendedName>
        <fullName evidence="4">Protein kinase domain-containing protein</fullName>
    </recommendedName>
</protein>
<dbReference type="GO" id="GO:0072354">
    <property type="term" value="F:histone H3T3 kinase activity"/>
    <property type="evidence" value="ECO:0007669"/>
    <property type="project" value="TreeGrafter"/>
</dbReference>
<reference evidence="3" key="2">
    <citation type="submission" date="2023-11" db="UniProtKB">
        <authorList>
            <consortium name="WormBaseParasite"/>
        </authorList>
    </citation>
    <scope>IDENTIFICATION</scope>
</reference>
<dbReference type="Gene3D" id="3.30.200.20">
    <property type="entry name" value="Phosphorylase Kinase, domain 1"/>
    <property type="match status" value="1"/>
</dbReference>
<dbReference type="GO" id="GO:0005634">
    <property type="term" value="C:nucleus"/>
    <property type="evidence" value="ECO:0007669"/>
    <property type="project" value="TreeGrafter"/>
</dbReference>
<dbReference type="PANTHER" id="PTHR24419">
    <property type="entry name" value="INTERLEUKIN-1 RECEPTOR-ASSOCIATED KINASE"/>
    <property type="match status" value="1"/>
</dbReference>
<organism evidence="2 3">
    <name type="scientific">Trichobilharzia regenti</name>
    <name type="common">Nasal bird schistosome</name>
    <dbReference type="NCBI Taxonomy" id="157069"/>
    <lineage>
        <taxon>Eukaryota</taxon>
        <taxon>Metazoa</taxon>
        <taxon>Spiralia</taxon>
        <taxon>Lophotrochozoa</taxon>
        <taxon>Platyhelminthes</taxon>
        <taxon>Trematoda</taxon>
        <taxon>Digenea</taxon>
        <taxon>Strigeidida</taxon>
        <taxon>Schistosomatoidea</taxon>
        <taxon>Schistosomatidae</taxon>
        <taxon>Trichobilharzia</taxon>
    </lineage>
</organism>
<dbReference type="InterPro" id="IPR017441">
    <property type="entry name" value="Protein_kinase_ATP_BS"/>
</dbReference>
<dbReference type="GO" id="GO:0005524">
    <property type="term" value="F:ATP binding"/>
    <property type="evidence" value="ECO:0007669"/>
    <property type="project" value="UniProtKB-UniRule"/>
</dbReference>
<dbReference type="Proteomes" id="UP000050795">
    <property type="component" value="Unassembled WGS sequence"/>
</dbReference>
<keyword evidence="1" id="KW-0067">ATP-binding</keyword>
<dbReference type="GO" id="GO:0000278">
    <property type="term" value="P:mitotic cell cycle"/>
    <property type="evidence" value="ECO:0007669"/>
    <property type="project" value="TreeGrafter"/>
</dbReference>
<dbReference type="InterPro" id="IPR011009">
    <property type="entry name" value="Kinase-like_dom_sf"/>
</dbReference>